<dbReference type="AlphaFoldDB" id="A0A8J2P6W1"/>
<dbReference type="EMBL" id="CAJVCH010380473">
    <property type="protein sequence ID" value="CAG7816881.1"/>
    <property type="molecule type" value="Genomic_DNA"/>
</dbReference>
<evidence type="ECO:0000259" key="4">
    <source>
        <dbReference type="Pfam" id="PF23598"/>
    </source>
</evidence>
<dbReference type="InterPro" id="IPR050216">
    <property type="entry name" value="LRR_domain-containing"/>
</dbReference>
<dbReference type="FunFam" id="3.80.10.10:FF:000116">
    <property type="entry name" value="Leucine-rich repeat-containing protein 40"/>
    <property type="match status" value="1"/>
</dbReference>
<name>A0A8J2P6W1_9HEXA</name>
<dbReference type="InterPro" id="IPR001611">
    <property type="entry name" value="Leu-rich_rpt"/>
</dbReference>
<dbReference type="Pfam" id="PF23598">
    <property type="entry name" value="LRR_14"/>
    <property type="match status" value="3"/>
</dbReference>
<gene>
    <name evidence="5" type="ORF">AFUS01_LOCUS27475</name>
</gene>
<feature type="domain" description="Disease resistance R13L4/SHOC-2-like LRR" evidence="4">
    <location>
        <begin position="194"/>
        <end position="380"/>
    </location>
</feature>
<dbReference type="InterPro" id="IPR055414">
    <property type="entry name" value="LRR_R13L4/SHOC2-like"/>
</dbReference>
<dbReference type="GO" id="GO:0005737">
    <property type="term" value="C:cytoplasm"/>
    <property type="evidence" value="ECO:0007669"/>
    <property type="project" value="TreeGrafter"/>
</dbReference>
<evidence type="ECO:0000256" key="1">
    <source>
        <dbReference type="ARBA" id="ARBA00022614"/>
    </source>
</evidence>
<protein>
    <recommendedName>
        <fullName evidence="4">Disease resistance R13L4/SHOC-2-like LRR domain-containing protein</fullName>
    </recommendedName>
</protein>
<dbReference type="PANTHER" id="PTHR48051">
    <property type="match status" value="1"/>
</dbReference>
<dbReference type="Proteomes" id="UP000708208">
    <property type="component" value="Unassembled WGS sequence"/>
</dbReference>
<dbReference type="SMART" id="SM00365">
    <property type="entry name" value="LRR_SD22"/>
    <property type="match status" value="7"/>
</dbReference>
<sequence length="649" mass="72908">MKKGIVGKSSDSSITIPKKPSGVRAFLQANRNRIPKRSSPVFHDAPPTNDLSANVVKSARKSGSLNLSSRNLTTVPPKVWRINDLDENEKSSVSVSLDNPSEEKWWEFVDLQKLILANNSIMEIPSDLGNLISLQTFDAHDNQIERVANEISNLENLQKLNLSHNKILFVPSGLYKLKRLTELRLSHNKIDELSNDIGNLSCLNFMDVSNNGLKKIPEDIGYLSFLTSLNISNNKIKELPADIGGLTGLRTLDASDNCLVKMPDTLSELIHLEILYLRKNRLTKIPDVSKCGILKEIYLQNNLIASFDSKVFSMTKIQLLDFRTNKIKYLEISKDHLEFVDRFYLDNNDIGVLPDDLAMLPSLKSLTLDGNPLRGIRIDILQRGTSELLKYLRSRARANESGDEHHSFNDGFGDANSRHSSMSTESSPRDTSSSTTLCLDPHKLKATRLLNISSRGIKVIEDDIFEIAGTAQVTNVDLSRNQLATLPQSITNVEEFINELKLDGNKLTALPTCIGRFSRLQFLSFQGNQIVELPVEFGKLQNLREINLSYNRIQTFPTCLYEMKRLEIVFAADNKMTTLDVANLLEMKNLTVLDVRNNNISQLPPELGTMTQLKSLNVEGNAFRVPGYQILSQGTEAILKYLRNRIVTK</sequence>
<dbReference type="SMART" id="SM00364">
    <property type="entry name" value="LRR_BAC"/>
    <property type="match status" value="8"/>
</dbReference>
<proteinExistence type="predicted"/>
<feature type="region of interest" description="Disordered" evidence="3">
    <location>
        <begin position="400"/>
        <end position="437"/>
    </location>
</feature>
<comment type="caution">
    <text evidence="5">The sequence shown here is derived from an EMBL/GenBank/DDBJ whole genome shotgun (WGS) entry which is preliminary data.</text>
</comment>
<evidence type="ECO:0000313" key="5">
    <source>
        <dbReference type="EMBL" id="CAG7816881.1"/>
    </source>
</evidence>
<keyword evidence="1" id="KW-0433">Leucine-rich repeat</keyword>
<dbReference type="InterPro" id="IPR003591">
    <property type="entry name" value="Leu-rich_rpt_typical-subtyp"/>
</dbReference>
<dbReference type="OrthoDB" id="660555at2759"/>
<organism evidence="5 6">
    <name type="scientific">Allacma fusca</name>
    <dbReference type="NCBI Taxonomy" id="39272"/>
    <lineage>
        <taxon>Eukaryota</taxon>
        <taxon>Metazoa</taxon>
        <taxon>Ecdysozoa</taxon>
        <taxon>Arthropoda</taxon>
        <taxon>Hexapoda</taxon>
        <taxon>Collembola</taxon>
        <taxon>Symphypleona</taxon>
        <taxon>Sminthuridae</taxon>
        <taxon>Allacma</taxon>
    </lineage>
</organism>
<evidence type="ECO:0000256" key="2">
    <source>
        <dbReference type="ARBA" id="ARBA00022737"/>
    </source>
</evidence>
<evidence type="ECO:0000313" key="6">
    <source>
        <dbReference type="Proteomes" id="UP000708208"/>
    </source>
</evidence>
<dbReference type="PROSITE" id="PS51450">
    <property type="entry name" value="LRR"/>
    <property type="match status" value="5"/>
</dbReference>
<accession>A0A8J2P6W1</accession>
<reference evidence="5" key="1">
    <citation type="submission" date="2021-06" db="EMBL/GenBank/DDBJ databases">
        <authorList>
            <person name="Hodson N. C."/>
            <person name="Mongue J. A."/>
            <person name="Jaron S. K."/>
        </authorList>
    </citation>
    <scope>NUCLEOTIDE SEQUENCE</scope>
</reference>
<dbReference type="PANTHER" id="PTHR48051:SF41">
    <property type="entry name" value="LEUCINE-RICH REPEAT-CONTAINING PROTEIN 40"/>
    <property type="match status" value="1"/>
</dbReference>
<evidence type="ECO:0000256" key="3">
    <source>
        <dbReference type="SAM" id="MobiDB-lite"/>
    </source>
</evidence>
<feature type="domain" description="Disease resistance R13L4/SHOC-2-like LRR" evidence="4">
    <location>
        <begin position="513"/>
        <end position="619"/>
    </location>
</feature>
<dbReference type="FunFam" id="3.80.10.10:FF:000193">
    <property type="entry name" value="Leucine-rich repeat-containing protein 40"/>
    <property type="match status" value="1"/>
</dbReference>
<feature type="region of interest" description="Disordered" evidence="3">
    <location>
        <begin position="1"/>
        <end position="50"/>
    </location>
</feature>
<keyword evidence="2" id="KW-0677">Repeat</keyword>
<feature type="compositionally biased region" description="Low complexity" evidence="3">
    <location>
        <begin position="420"/>
        <end position="436"/>
    </location>
</feature>
<dbReference type="SMART" id="SM00369">
    <property type="entry name" value="LRR_TYP"/>
    <property type="match status" value="11"/>
</dbReference>
<feature type="domain" description="Disease resistance R13L4/SHOC-2-like LRR" evidence="4">
    <location>
        <begin position="96"/>
        <end position="188"/>
    </location>
</feature>
<keyword evidence="6" id="KW-1185">Reference proteome</keyword>